<dbReference type="InterPro" id="IPR000515">
    <property type="entry name" value="MetI-like"/>
</dbReference>
<feature type="domain" description="ABC transmembrane type-1" evidence="7">
    <location>
        <begin position="86"/>
        <end position="301"/>
    </location>
</feature>
<keyword evidence="6" id="KW-1003">Cell membrane</keyword>
<evidence type="ECO:0000256" key="3">
    <source>
        <dbReference type="ARBA" id="ARBA00022989"/>
    </source>
</evidence>
<dbReference type="NCBIfam" id="TIGR02138">
    <property type="entry name" value="phosphate_pstC"/>
    <property type="match status" value="1"/>
</dbReference>
<feature type="transmembrane region" description="Helical" evidence="5">
    <location>
        <begin position="278"/>
        <end position="300"/>
    </location>
</feature>
<dbReference type="Proteomes" id="UP000237846">
    <property type="component" value="Unassembled WGS sequence"/>
</dbReference>
<comment type="caution">
    <text evidence="8">The sequence shown here is derived from an EMBL/GenBank/DDBJ whole genome shotgun (WGS) entry which is preliminary data.</text>
</comment>
<dbReference type="PANTHER" id="PTHR42727">
    <property type="entry name" value="PHOSPHATE TRANSPORT SYSTEM PERMEASE PROTEIN"/>
    <property type="match status" value="1"/>
</dbReference>
<evidence type="ECO:0000313" key="9">
    <source>
        <dbReference type="Proteomes" id="UP000237846"/>
    </source>
</evidence>
<dbReference type="InterPro" id="IPR035906">
    <property type="entry name" value="MetI-like_sf"/>
</dbReference>
<dbReference type="GO" id="GO:0005886">
    <property type="term" value="C:plasma membrane"/>
    <property type="evidence" value="ECO:0007669"/>
    <property type="project" value="UniProtKB-SubCell"/>
</dbReference>
<dbReference type="SUPFAM" id="SSF161098">
    <property type="entry name" value="MetI-like"/>
    <property type="match status" value="1"/>
</dbReference>
<accession>A0A2T0Q559</accession>
<name>A0A2T0Q559_9ACTN</name>
<feature type="transmembrane region" description="Helical" evidence="5">
    <location>
        <begin position="82"/>
        <end position="105"/>
    </location>
</feature>
<keyword evidence="6" id="KW-0592">Phosphate transport</keyword>
<proteinExistence type="inferred from homology"/>
<evidence type="ECO:0000256" key="4">
    <source>
        <dbReference type="ARBA" id="ARBA00023136"/>
    </source>
</evidence>
<evidence type="ECO:0000256" key="2">
    <source>
        <dbReference type="ARBA" id="ARBA00022692"/>
    </source>
</evidence>
<keyword evidence="9" id="KW-1185">Reference proteome</keyword>
<dbReference type="PANTHER" id="PTHR42727:SF1">
    <property type="entry name" value="PHOSPHATE TRANSPORT SYSTEM PERMEASE"/>
    <property type="match status" value="1"/>
</dbReference>
<evidence type="ECO:0000313" key="8">
    <source>
        <dbReference type="EMBL" id="PRX98936.1"/>
    </source>
</evidence>
<dbReference type="AlphaFoldDB" id="A0A2T0Q559"/>
<feature type="transmembrane region" description="Helical" evidence="5">
    <location>
        <begin position="213"/>
        <end position="234"/>
    </location>
</feature>
<keyword evidence="4 5" id="KW-0472">Membrane</keyword>
<evidence type="ECO:0000256" key="1">
    <source>
        <dbReference type="ARBA" id="ARBA00004141"/>
    </source>
</evidence>
<dbReference type="GO" id="GO:0005315">
    <property type="term" value="F:phosphate transmembrane transporter activity"/>
    <property type="evidence" value="ECO:0007669"/>
    <property type="project" value="InterPro"/>
</dbReference>
<dbReference type="CDD" id="cd06261">
    <property type="entry name" value="TM_PBP2"/>
    <property type="match status" value="1"/>
</dbReference>
<comment type="similarity">
    <text evidence="6">Belongs to the binding-protein-dependent transport system permease family. CysTW subfamily.</text>
</comment>
<comment type="subcellular location">
    <subcellularLocation>
        <location evidence="5">Cell membrane</location>
        <topology evidence="5">Multi-pass membrane protein</topology>
    </subcellularLocation>
    <subcellularLocation>
        <location evidence="1">Membrane</location>
        <topology evidence="1">Multi-pass membrane protein</topology>
    </subcellularLocation>
</comment>
<feature type="transmembrane region" description="Helical" evidence="5">
    <location>
        <begin position="126"/>
        <end position="150"/>
    </location>
</feature>
<keyword evidence="5" id="KW-0813">Transport</keyword>
<protein>
    <recommendedName>
        <fullName evidence="6">Phosphate transport system permease protein</fullName>
    </recommendedName>
</protein>
<evidence type="ECO:0000256" key="6">
    <source>
        <dbReference type="RuleBase" id="RU363054"/>
    </source>
</evidence>
<dbReference type="GO" id="GO:0006817">
    <property type="term" value="P:phosphate ion transport"/>
    <property type="evidence" value="ECO:0007669"/>
    <property type="project" value="UniProtKB-KW"/>
</dbReference>
<sequence>MTASPIRAVPARGALGRSRPRYGEHAVRVVLVLAALVSVGTTVGIVASLIPTTVAFFGQVSWQEFLFTAEWTPLFADPHYGVLPLVSATLITTVIALAVAIPLGLGAAVYLSEYAAPRTRRVVKPVLEVLAGIPTVVYGFFALSFLTPLLQDYWPGGGGPQIFNALSAGLVMGVMIVPTVASLSEDAMSAVPGALREGSYALGSSTRQTATRVVVPAAFSGIVAAIVLAVSRAVGETMIVAIASGQRPSLTWNPLEGMQTMTGFIASAGTGDLPVGSLSYQTIFAVGALLFAITLVMNLLSARLVRRFREVYE</sequence>
<reference evidence="8 9" key="1">
    <citation type="submission" date="2018-03" db="EMBL/GenBank/DDBJ databases">
        <title>Genomic Encyclopedia of Archaeal and Bacterial Type Strains, Phase II (KMG-II): from individual species to whole genera.</title>
        <authorList>
            <person name="Goeker M."/>
        </authorList>
    </citation>
    <scope>NUCLEOTIDE SEQUENCE [LARGE SCALE GENOMIC DNA]</scope>
    <source>
        <strain evidence="8 9">DSM 45601</strain>
    </source>
</reference>
<dbReference type="OrthoDB" id="9775069at2"/>
<evidence type="ECO:0000256" key="5">
    <source>
        <dbReference type="RuleBase" id="RU363032"/>
    </source>
</evidence>
<dbReference type="Pfam" id="PF00528">
    <property type="entry name" value="BPD_transp_1"/>
    <property type="match status" value="1"/>
</dbReference>
<dbReference type="Gene3D" id="1.10.3720.10">
    <property type="entry name" value="MetI-like"/>
    <property type="match status" value="1"/>
</dbReference>
<feature type="transmembrane region" description="Helical" evidence="5">
    <location>
        <begin position="29"/>
        <end position="62"/>
    </location>
</feature>
<dbReference type="InterPro" id="IPR011864">
    <property type="entry name" value="Phosphate_PstC"/>
</dbReference>
<feature type="transmembrane region" description="Helical" evidence="5">
    <location>
        <begin position="162"/>
        <end position="183"/>
    </location>
</feature>
<keyword evidence="3 5" id="KW-1133">Transmembrane helix</keyword>
<keyword evidence="2 5" id="KW-0812">Transmembrane</keyword>
<dbReference type="EMBL" id="PVZC01000004">
    <property type="protein sequence ID" value="PRX98936.1"/>
    <property type="molecule type" value="Genomic_DNA"/>
</dbReference>
<gene>
    <name evidence="8" type="ORF">CLV72_104516</name>
</gene>
<comment type="function">
    <text evidence="6">Part of the binding-protein-dependent transport system for phosphate; probably responsible for the translocation of the substrate across the membrane.</text>
</comment>
<organism evidence="8 9">
    <name type="scientific">Allonocardiopsis opalescens</name>
    <dbReference type="NCBI Taxonomy" id="1144618"/>
    <lineage>
        <taxon>Bacteria</taxon>
        <taxon>Bacillati</taxon>
        <taxon>Actinomycetota</taxon>
        <taxon>Actinomycetes</taxon>
        <taxon>Streptosporangiales</taxon>
        <taxon>Allonocardiopsis</taxon>
    </lineage>
</organism>
<evidence type="ECO:0000259" key="7">
    <source>
        <dbReference type="PROSITE" id="PS50928"/>
    </source>
</evidence>
<dbReference type="PROSITE" id="PS50928">
    <property type="entry name" value="ABC_TM1"/>
    <property type="match status" value="1"/>
</dbReference>